<dbReference type="AlphaFoldDB" id="A0A5A7SE05"/>
<reference evidence="2 3" key="1">
    <citation type="submission" date="2019-07" db="EMBL/GenBank/DDBJ databases">
        <title>Rhodococcus cavernicolus sp. nov., isolated from a cave.</title>
        <authorList>
            <person name="Lee S.D."/>
        </authorList>
    </citation>
    <scope>NUCLEOTIDE SEQUENCE [LARGE SCALE GENOMIC DNA]</scope>
    <source>
        <strain evidence="2 3">C1-24</strain>
    </source>
</reference>
<gene>
    <name evidence="2" type="ORF">FOY51_04105</name>
</gene>
<feature type="domain" description="DUF6875" evidence="1">
    <location>
        <begin position="35"/>
        <end position="207"/>
    </location>
</feature>
<accession>A0A5A7SE05</accession>
<protein>
    <recommendedName>
        <fullName evidence="1">DUF6875 domain-containing protein</fullName>
    </recommendedName>
</protein>
<dbReference type="RefSeq" id="WP_149428954.1">
    <property type="nucleotide sequence ID" value="NZ_VLNY01000002.1"/>
</dbReference>
<evidence type="ECO:0000313" key="2">
    <source>
        <dbReference type="EMBL" id="KAA0023794.1"/>
    </source>
</evidence>
<comment type="caution">
    <text evidence="2">The sequence shown here is derived from an EMBL/GenBank/DDBJ whole genome shotgun (WGS) entry which is preliminary data.</text>
</comment>
<keyword evidence="3" id="KW-1185">Reference proteome</keyword>
<proteinExistence type="predicted"/>
<dbReference type="InterPro" id="IPR049240">
    <property type="entry name" value="DUF6875"/>
</dbReference>
<evidence type="ECO:0000313" key="3">
    <source>
        <dbReference type="Proteomes" id="UP000322244"/>
    </source>
</evidence>
<name>A0A5A7SE05_9NOCA</name>
<organism evidence="2 3">
    <name type="scientific">Antrihabitans cavernicola</name>
    <dbReference type="NCBI Taxonomy" id="2495913"/>
    <lineage>
        <taxon>Bacteria</taxon>
        <taxon>Bacillati</taxon>
        <taxon>Actinomycetota</taxon>
        <taxon>Actinomycetes</taxon>
        <taxon>Mycobacteriales</taxon>
        <taxon>Nocardiaceae</taxon>
        <taxon>Antrihabitans</taxon>
    </lineage>
</organism>
<dbReference type="OrthoDB" id="8420726at2"/>
<dbReference type="EMBL" id="VLNY01000002">
    <property type="protein sequence ID" value="KAA0023794.1"/>
    <property type="molecule type" value="Genomic_DNA"/>
</dbReference>
<sequence length="217" mass="24660">MHCTATLVDPAATELRIASLFTASPESGLEEHTATMRRWVLEFLSKSHPDLGRKGPVCPYTSPAIKRDLLWVAFLRGGDLERDDITRALTAIIQEFRRRPPTDGDDSHLKSVVLAFPDFSDVTLIESIQLEFKNLFIKYGLMVGQFYPGCDVGGLWNPDFKALDAPYPMLAVRHMTETDYPFLVENEEWLNAYFTHFAPRIPTRVRSDMIKRLLVSA</sequence>
<dbReference type="Pfam" id="PF21780">
    <property type="entry name" value="DUF6875"/>
    <property type="match status" value="1"/>
</dbReference>
<evidence type="ECO:0000259" key="1">
    <source>
        <dbReference type="Pfam" id="PF21780"/>
    </source>
</evidence>
<dbReference type="Proteomes" id="UP000322244">
    <property type="component" value="Unassembled WGS sequence"/>
</dbReference>